<evidence type="ECO:0000256" key="1">
    <source>
        <dbReference type="ARBA" id="ARBA00002210"/>
    </source>
</evidence>
<reference evidence="5" key="1">
    <citation type="journal article" date="2018" name="Toxicon">
        <title>Venom-gland transcriptomics and venom proteomics of the giant Florida blue centipede, Scolopendra viridis.</title>
        <authorList>
            <person name="Ward M.J."/>
            <person name="Rokyta D.R."/>
        </authorList>
    </citation>
    <scope>NUCLEOTIDE SEQUENCE</scope>
    <source>
        <tissue evidence="5">Venom gland</tissue>
    </source>
</reference>
<evidence type="ECO:0000256" key="4">
    <source>
        <dbReference type="ARBA" id="ARBA00022552"/>
    </source>
</evidence>
<name>A0A4D5R9Q4_SCOVI</name>
<keyword evidence="4" id="KW-0698">rRNA processing</keyword>
<sequence length="171" mass="19549">MQMSAVEEKSFFHKIIEKYVTTWPALNLALENGMGGMQAREKVNWMIGVVNQFYLDNENLEPYEVENFIAEILDNEFDTIVDDGSLEQMSINLCGYFQQCQLSLITDLSTVANWPSDGSFSKHTARNETHVSASTTLTHQMNTLALNTTAMERDEDDADDHGWTVVHHRRR</sequence>
<dbReference type="InterPro" id="IPR019398">
    <property type="entry name" value="Pre-rRNA_process_TSR2"/>
</dbReference>
<proteinExistence type="inferred from homology"/>
<dbReference type="EMBL" id="GGNE01000381">
    <property type="protein sequence ID" value="MIC88922.1"/>
    <property type="molecule type" value="Transcribed_RNA"/>
</dbReference>
<organism evidence="5">
    <name type="scientific">Scolopendra viridis</name>
    <name type="common">Giant centipede</name>
    <dbReference type="NCBI Taxonomy" id="118503"/>
    <lineage>
        <taxon>Eukaryota</taxon>
        <taxon>Metazoa</taxon>
        <taxon>Ecdysozoa</taxon>
        <taxon>Arthropoda</taxon>
        <taxon>Myriapoda</taxon>
        <taxon>Chilopoda</taxon>
        <taxon>Pleurostigmophora</taxon>
        <taxon>Scolopendromorpha</taxon>
        <taxon>Scolopendridae</taxon>
        <taxon>Scolopendra</taxon>
    </lineage>
</organism>
<evidence type="ECO:0000256" key="3">
    <source>
        <dbReference type="ARBA" id="ARBA00017551"/>
    </source>
</evidence>
<comment type="similarity">
    <text evidence="2">Belongs to the TSR2 family.</text>
</comment>
<dbReference type="PANTHER" id="PTHR21250">
    <property type="entry name" value="PRE-RRNA-PROCESSING PROTEIN TSR2 HOMOLOG"/>
    <property type="match status" value="1"/>
</dbReference>
<accession>A0A4D5R9Q4</accession>
<evidence type="ECO:0000256" key="2">
    <source>
        <dbReference type="ARBA" id="ARBA00006524"/>
    </source>
</evidence>
<dbReference type="Pfam" id="PF10273">
    <property type="entry name" value="WGG"/>
    <property type="match status" value="1"/>
</dbReference>
<evidence type="ECO:0000313" key="5">
    <source>
        <dbReference type="EMBL" id="MIC88922.1"/>
    </source>
</evidence>
<dbReference type="GO" id="GO:0006364">
    <property type="term" value="P:rRNA processing"/>
    <property type="evidence" value="ECO:0007669"/>
    <property type="project" value="UniProtKB-KW"/>
</dbReference>
<comment type="function">
    <text evidence="1">May be involved in 20S pre-rRNA processing.</text>
</comment>
<protein>
    <recommendedName>
        <fullName evidence="3">Pre-rRNA-processing protein TSR2 homolog</fullName>
    </recommendedName>
</protein>
<dbReference type="AlphaFoldDB" id="A0A4D5R9Q4"/>